<keyword evidence="2" id="KW-1185">Reference proteome</keyword>
<accession>A0AAV3Y784</accession>
<evidence type="ECO:0000313" key="1">
    <source>
        <dbReference type="EMBL" id="GFN78339.1"/>
    </source>
</evidence>
<proteinExistence type="predicted"/>
<reference evidence="1 2" key="1">
    <citation type="journal article" date="2021" name="Elife">
        <title>Chloroplast acquisition without the gene transfer in kleptoplastic sea slugs, Plakobranchus ocellatus.</title>
        <authorList>
            <person name="Maeda T."/>
            <person name="Takahashi S."/>
            <person name="Yoshida T."/>
            <person name="Shimamura S."/>
            <person name="Takaki Y."/>
            <person name="Nagai Y."/>
            <person name="Toyoda A."/>
            <person name="Suzuki Y."/>
            <person name="Arimoto A."/>
            <person name="Ishii H."/>
            <person name="Satoh N."/>
            <person name="Nishiyama T."/>
            <person name="Hasebe M."/>
            <person name="Maruyama T."/>
            <person name="Minagawa J."/>
            <person name="Obokata J."/>
            <person name="Shigenobu S."/>
        </authorList>
    </citation>
    <scope>NUCLEOTIDE SEQUENCE [LARGE SCALE GENOMIC DNA]</scope>
</reference>
<dbReference type="AlphaFoldDB" id="A0AAV3Y784"/>
<name>A0AAV3Y784_9GAST</name>
<protein>
    <submittedName>
        <fullName evidence="1">Uncharacterized protein</fullName>
    </submittedName>
</protein>
<dbReference type="EMBL" id="BLXT01000588">
    <property type="protein sequence ID" value="GFN78339.1"/>
    <property type="molecule type" value="Genomic_DNA"/>
</dbReference>
<dbReference type="Proteomes" id="UP000735302">
    <property type="component" value="Unassembled WGS sequence"/>
</dbReference>
<sequence length="91" mass="10540">MSPYTLKNDKEQPYLGKKMVHVKFMYESQVIHYRNSDDNEFETADFLKSSFELKGEPSPKNVGYNCNFLGSKVSRRTNRNDVTTCALCISF</sequence>
<organism evidence="1 2">
    <name type="scientific">Plakobranchus ocellatus</name>
    <dbReference type="NCBI Taxonomy" id="259542"/>
    <lineage>
        <taxon>Eukaryota</taxon>
        <taxon>Metazoa</taxon>
        <taxon>Spiralia</taxon>
        <taxon>Lophotrochozoa</taxon>
        <taxon>Mollusca</taxon>
        <taxon>Gastropoda</taxon>
        <taxon>Heterobranchia</taxon>
        <taxon>Euthyneura</taxon>
        <taxon>Panpulmonata</taxon>
        <taxon>Sacoglossa</taxon>
        <taxon>Placobranchoidea</taxon>
        <taxon>Plakobranchidae</taxon>
        <taxon>Plakobranchus</taxon>
    </lineage>
</organism>
<gene>
    <name evidence="1" type="ORF">PoB_000484500</name>
</gene>
<evidence type="ECO:0000313" key="2">
    <source>
        <dbReference type="Proteomes" id="UP000735302"/>
    </source>
</evidence>
<comment type="caution">
    <text evidence="1">The sequence shown here is derived from an EMBL/GenBank/DDBJ whole genome shotgun (WGS) entry which is preliminary data.</text>
</comment>